<accession>A0A348WIY2</accession>
<evidence type="ECO:0000256" key="1">
    <source>
        <dbReference type="SAM" id="MobiDB-lite"/>
    </source>
</evidence>
<sequence length="175" mass="19000">MRILLSILMVTTLTLAGCGGLRDSKLNPGNWFGKSTARATPTSAQTPNANPLIPEERSSIFRRKRGDEVYEGTLVHQVTGLSVERASGGAIIRVTGLPLRQGAHDVRLTSANGKDDAPINGVLTYRLEAYQPVNRAQGTPHSRKVSAGRFVSDQDLQGVREIRVISQTNSHSSRR</sequence>
<gene>
    <name evidence="2" type="ORF">DCS45_21855</name>
</gene>
<name>A0A348WIY2_9RHOB</name>
<dbReference type="EMBL" id="DMVW01000207">
    <property type="protein sequence ID" value="HAR54494.1"/>
    <property type="molecule type" value="Genomic_DNA"/>
</dbReference>
<protein>
    <recommendedName>
        <fullName evidence="4">Lipoprotein</fullName>
    </recommendedName>
</protein>
<dbReference type="PROSITE" id="PS51257">
    <property type="entry name" value="PROKAR_LIPOPROTEIN"/>
    <property type="match status" value="1"/>
</dbReference>
<reference evidence="2 3" key="1">
    <citation type="journal article" date="2018" name="Nat. Biotechnol.">
        <title>A standardized bacterial taxonomy based on genome phylogeny substantially revises the tree of life.</title>
        <authorList>
            <person name="Parks D.H."/>
            <person name="Chuvochina M."/>
            <person name="Waite D.W."/>
            <person name="Rinke C."/>
            <person name="Skarshewski A."/>
            <person name="Chaumeil P.A."/>
            <person name="Hugenholtz P."/>
        </authorList>
    </citation>
    <scope>NUCLEOTIDE SEQUENCE [LARGE SCALE GENOMIC DNA]</scope>
    <source>
        <strain evidence="2">UBA9169</strain>
    </source>
</reference>
<proteinExistence type="predicted"/>
<feature type="region of interest" description="Disordered" evidence="1">
    <location>
        <begin position="32"/>
        <end position="52"/>
    </location>
</feature>
<organism evidence="2 3">
    <name type="scientific">Roseovarius nubinhibens</name>
    <dbReference type="NCBI Taxonomy" id="314263"/>
    <lineage>
        <taxon>Bacteria</taxon>
        <taxon>Pseudomonadati</taxon>
        <taxon>Pseudomonadota</taxon>
        <taxon>Alphaproteobacteria</taxon>
        <taxon>Rhodobacterales</taxon>
        <taxon>Roseobacteraceae</taxon>
        <taxon>Roseovarius</taxon>
    </lineage>
</organism>
<evidence type="ECO:0008006" key="4">
    <source>
        <dbReference type="Google" id="ProtNLM"/>
    </source>
</evidence>
<evidence type="ECO:0000313" key="2">
    <source>
        <dbReference type="EMBL" id="HAR54494.1"/>
    </source>
</evidence>
<feature type="compositionally biased region" description="Polar residues" evidence="1">
    <location>
        <begin position="37"/>
        <end position="49"/>
    </location>
</feature>
<comment type="caution">
    <text evidence="2">The sequence shown here is derived from an EMBL/GenBank/DDBJ whole genome shotgun (WGS) entry which is preliminary data.</text>
</comment>
<evidence type="ECO:0000313" key="3">
    <source>
        <dbReference type="Proteomes" id="UP000264719"/>
    </source>
</evidence>
<dbReference type="RefSeq" id="WP_339854155.1">
    <property type="nucleotide sequence ID" value="NZ_CAXAXR010000008.1"/>
</dbReference>
<dbReference type="Proteomes" id="UP000264719">
    <property type="component" value="Unassembled WGS sequence"/>
</dbReference>
<dbReference type="AlphaFoldDB" id="A0A348WIY2"/>